<gene>
    <name evidence="2" type="ORF">GIB67_042588</name>
</gene>
<dbReference type="Proteomes" id="UP000541444">
    <property type="component" value="Unassembled WGS sequence"/>
</dbReference>
<comment type="caution">
    <text evidence="2">The sequence shown here is derived from an EMBL/GenBank/DDBJ whole genome shotgun (WGS) entry which is preliminary data.</text>
</comment>
<dbReference type="AlphaFoldDB" id="A0A7J7M168"/>
<dbReference type="EMBL" id="JACGCM010001844">
    <property type="protein sequence ID" value="KAF6148629.1"/>
    <property type="molecule type" value="Genomic_DNA"/>
</dbReference>
<reference evidence="2 3" key="1">
    <citation type="journal article" date="2020" name="IScience">
        <title>Genome Sequencing of the Endangered Kingdonia uniflora (Circaeasteraceae, Ranunculales) Reveals Potential Mechanisms of Evolutionary Specialization.</title>
        <authorList>
            <person name="Sun Y."/>
            <person name="Deng T."/>
            <person name="Zhang A."/>
            <person name="Moore M.J."/>
            <person name="Landis J.B."/>
            <person name="Lin N."/>
            <person name="Zhang H."/>
            <person name="Zhang X."/>
            <person name="Huang J."/>
            <person name="Zhang X."/>
            <person name="Sun H."/>
            <person name="Wang H."/>
        </authorList>
    </citation>
    <scope>NUCLEOTIDE SEQUENCE [LARGE SCALE GENOMIC DNA]</scope>
    <source>
        <strain evidence="2">TB1705</strain>
        <tissue evidence="2">Leaf</tissue>
    </source>
</reference>
<evidence type="ECO:0000256" key="1">
    <source>
        <dbReference type="SAM" id="MobiDB-lite"/>
    </source>
</evidence>
<sequence>MVNQNRSKPNYSSDKGRSYSDRKQWGCYDILKPIDCIVLVVCDPSSDGYELEQAGLANYGVLVTNVVIISNYISLLDFPSL</sequence>
<feature type="compositionally biased region" description="Polar residues" evidence="1">
    <location>
        <begin position="1"/>
        <end position="13"/>
    </location>
</feature>
<protein>
    <submittedName>
        <fullName evidence="2">Uncharacterized protein</fullName>
    </submittedName>
</protein>
<accession>A0A7J7M168</accession>
<keyword evidence="3" id="KW-1185">Reference proteome</keyword>
<feature type="non-terminal residue" evidence="2">
    <location>
        <position position="1"/>
    </location>
</feature>
<name>A0A7J7M168_9MAGN</name>
<proteinExistence type="predicted"/>
<evidence type="ECO:0000313" key="2">
    <source>
        <dbReference type="EMBL" id="KAF6148629.1"/>
    </source>
</evidence>
<organism evidence="2 3">
    <name type="scientific">Kingdonia uniflora</name>
    <dbReference type="NCBI Taxonomy" id="39325"/>
    <lineage>
        <taxon>Eukaryota</taxon>
        <taxon>Viridiplantae</taxon>
        <taxon>Streptophyta</taxon>
        <taxon>Embryophyta</taxon>
        <taxon>Tracheophyta</taxon>
        <taxon>Spermatophyta</taxon>
        <taxon>Magnoliopsida</taxon>
        <taxon>Ranunculales</taxon>
        <taxon>Circaeasteraceae</taxon>
        <taxon>Kingdonia</taxon>
    </lineage>
</organism>
<feature type="region of interest" description="Disordered" evidence="1">
    <location>
        <begin position="1"/>
        <end position="21"/>
    </location>
</feature>
<evidence type="ECO:0000313" key="3">
    <source>
        <dbReference type="Proteomes" id="UP000541444"/>
    </source>
</evidence>